<dbReference type="Proteomes" id="UP001152523">
    <property type="component" value="Unassembled WGS sequence"/>
</dbReference>
<evidence type="ECO:0000313" key="3">
    <source>
        <dbReference type="Proteomes" id="UP001152523"/>
    </source>
</evidence>
<evidence type="ECO:0000256" key="1">
    <source>
        <dbReference type="SAM" id="MobiDB-lite"/>
    </source>
</evidence>
<organism evidence="2 3">
    <name type="scientific">Cuscuta epithymum</name>
    <dbReference type="NCBI Taxonomy" id="186058"/>
    <lineage>
        <taxon>Eukaryota</taxon>
        <taxon>Viridiplantae</taxon>
        <taxon>Streptophyta</taxon>
        <taxon>Embryophyta</taxon>
        <taxon>Tracheophyta</taxon>
        <taxon>Spermatophyta</taxon>
        <taxon>Magnoliopsida</taxon>
        <taxon>eudicotyledons</taxon>
        <taxon>Gunneridae</taxon>
        <taxon>Pentapetalae</taxon>
        <taxon>asterids</taxon>
        <taxon>lamiids</taxon>
        <taxon>Solanales</taxon>
        <taxon>Convolvulaceae</taxon>
        <taxon>Cuscuteae</taxon>
        <taxon>Cuscuta</taxon>
        <taxon>Cuscuta subgen. Cuscuta</taxon>
    </lineage>
</organism>
<dbReference type="AlphaFoldDB" id="A0AAV0C3E9"/>
<name>A0AAV0C3E9_9ASTE</name>
<feature type="compositionally biased region" description="Polar residues" evidence="1">
    <location>
        <begin position="1"/>
        <end position="11"/>
    </location>
</feature>
<evidence type="ECO:0000313" key="2">
    <source>
        <dbReference type="EMBL" id="CAH9063502.1"/>
    </source>
</evidence>
<reference evidence="2" key="1">
    <citation type="submission" date="2022-07" db="EMBL/GenBank/DDBJ databases">
        <authorList>
            <person name="Macas J."/>
            <person name="Novak P."/>
            <person name="Neumann P."/>
        </authorList>
    </citation>
    <scope>NUCLEOTIDE SEQUENCE</scope>
</reference>
<dbReference type="EMBL" id="CAMAPF010000011">
    <property type="protein sequence ID" value="CAH9063502.1"/>
    <property type="molecule type" value="Genomic_DNA"/>
</dbReference>
<proteinExistence type="predicted"/>
<comment type="caution">
    <text evidence="2">The sequence shown here is derived from an EMBL/GenBank/DDBJ whole genome shotgun (WGS) entry which is preliminary data.</text>
</comment>
<protein>
    <submittedName>
        <fullName evidence="2">Uncharacterized protein</fullName>
    </submittedName>
</protein>
<sequence>MHDSPSSNSQELHLFQQFPGIQQTAPPPPTSRNSASEQTAPPPPTSRNSASEQQKSPAPPSIFNTSASSKWGRSDCLIFTTGVVINFTNTRLYGERRIAGCTIRSD</sequence>
<feature type="region of interest" description="Disordered" evidence="1">
    <location>
        <begin position="1"/>
        <end position="68"/>
    </location>
</feature>
<accession>A0AAV0C3E9</accession>
<feature type="compositionally biased region" description="Polar residues" evidence="1">
    <location>
        <begin position="46"/>
        <end position="68"/>
    </location>
</feature>
<gene>
    <name evidence="2" type="ORF">CEPIT_LOCUS1961</name>
</gene>
<keyword evidence="3" id="KW-1185">Reference proteome</keyword>